<evidence type="ECO:0000313" key="5">
    <source>
        <dbReference type="EMBL" id="RVW77489.1"/>
    </source>
</evidence>
<organism evidence="5 6">
    <name type="scientific">Vitis vinifera</name>
    <name type="common">Grape</name>
    <dbReference type="NCBI Taxonomy" id="29760"/>
    <lineage>
        <taxon>Eukaryota</taxon>
        <taxon>Viridiplantae</taxon>
        <taxon>Streptophyta</taxon>
        <taxon>Embryophyta</taxon>
        <taxon>Tracheophyta</taxon>
        <taxon>Spermatophyta</taxon>
        <taxon>Magnoliopsida</taxon>
        <taxon>eudicotyledons</taxon>
        <taxon>Gunneridae</taxon>
        <taxon>Pentapetalae</taxon>
        <taxon>rosids</taxon>
        <taxon>Vitales</taxon>
        <taxon>Vitaceae</taxon>
        <taxon>Viteae</taxon>
        <taxon>Vitis</taxon>
    </lineage>
</organism>
<evidence type="ECO:0000313" key="6">
    <source>
        <dbReference type="Proteomes" id="UP000288805"/>
    </source>
</evidence>
<dbReference type="AlphaFoldDB" id="A0A438GZ70"/>
<protein>
    <recommendedName>
        <fullName evidence="3">Citrate synthase</fullName>
    </recommendedName>
</protein>
<dbReference type="PRINTS" id="PR00143">
    <property type="entry name" value="CITRTSNTHASE"/>
</dbReference>
<feature type="region of interest" description="Disordered" evidence="4">
    <location>
        <begin position="276"/>
        <end position="303"/>
    </location>
</feature>
<comment type="caution">
    <text evidence="5">The sequence shown here is derived from an EMBL/GenBank/DDBJ whole genome shotgun (WGS) entry which is preliminary data.</text>
</comment>
<dbReference type="SUPFAM" id="SSF48256">
    <property type="entry name" value="Citrate synthase"/>
    <property type="match status" value="1"/>
</dbReference>
<dbReference type="PANTHER" id="PTHR11739">
    <property type="entry name" value="CITRATE SYNTHASE"/>
    <property type="match status" value="1"/>
</dbReference>
<keyword evidence="2 3" id="KW-0808">Transferase</keyword>
<comment type="similarity">
    <text evidence="1 3">Belongs to the citrate synthase family.</text>
</comment>
<evidence type="ECO:0000256" key="2">
    <source>
        <dbReference type="ARBA" id="ARBA00022679"/>
    </source>
</evidence>
<dbReference type="PANTHER" id="PTHR11739:SF4">
    <property type="entry name" value="CITRATE SYNTHASE, PEROXISOMAL"/>
    <property type="match status" value="1"/>
</dbReference>
<dbReference type="EMBL" id="QGNW01000312">
    <property type="protein sequence ID" value="RVW77489.1"/>
    <property type="molecule type" value="Genomic_DNA"/>
</dbReference>
<dbReference type="GO" id="GO:0046912">
    <property type="term" value="F:acyltransferase activity, acyl groups converted into alkyl on transfer"/>
    <property type="evidence" value="ECO:0007669"/>
    <property type="project" value="InterPro"/>
</dbReference>
<proteinExistence type="inferred from homology"/>
<evidence type="ECO:0000256" key="4">
    <source>
        <dbReference type="SAM" id="MobiDB-lite"/>
    </source>
</evidence>
<dbReference type="Pfam" id="PF00285">
    <property type="entry name" value="Citrate_synt"/>
    <property type="match status" value="1"/>
</dbReference>
<gene>
    <name evidence="5" type="primary">CSY3_0</name>
    <name evidence="5" type="ORF">CK203_053441</name>
</gene>
<evidence type="ECO:0000256" key="3">
    <source>
        <dbReference type="RuleBase" id="RU000441"/>
    </source>
</evidence>
<sequence length="309" mass="34227">MGLRDILHATTLSMSIPGEACHNKNALYISNRSYKPNPRLARVLDILFILHAEHEMNCSTAAARHLSSSGVDVYTALAGAIGALYGPLHCLWSLPSNDSRSLQPPCCSFVSYGGLQSELGLDHPDTMKSYGDLAVFYYRLQHTELALKYVVLSPLNKALLVNHCCERMESSVLPLEFNGNTNRCIIQSAVSQSVQSNVSGAVDASASEVSIHECFRPTSMFEKQAKVDAILINFYFDFSVLCCHAWEDSVVLMDIAHVGWIVYHKGEVQGRHSRLWIPTQPSPAPPRPALPRPENTYPGRDRPGMGFYF</sequence>
<dbReference type="InterPro" id="IPR016142">
    <property type="entry name" value="Citrate_synth-like_lrg_a-sub"/>
</dbReference>
<dbReference type="InterPro" id="IPR036969">
    <property type="entry name" value="Citrate_synthase_sf"/>
</dbReference>
<dbReference type="Proteomes" id="UP000288805">
    <property type="component" value="Unassembled WGS sequence"/>
</dbReference>
<evidence type="ECO:0000256" key="1">
    <source>
        <dbReference type="ARBA" id="ARBA00010566"/>
    </source>
</evidence>
<feature type="compositionally biased region" description="Pro residues" evidence="4">
    <location>
        <begin position="280"/>
        <end position="291"/>
    </location>
</feature>
<name>A0A438GZ70_VITVI</name>
<dbReference type="Gene3D" id="1.10.580.10">
    <property type="entry name" value="Citrate Synthase, domain 1"/>
    <property type="match status" value="1"/>
</dbReference>
<dbReference type="InterPro" id="IPR002020">
    <property type="entry name" value="Citrate_synthase"/>
</dbReference>
<reference evidence="5 6" key="1">
    <citation type="journal article" date="2018" name="PLoS Genet.">
        <title>Population sequencing reveals clonal diversity and ancestral inbreeding in the grapevine cultivar Chardonnay.</title>
        <authorList>
            <person name="Roach M.J."/>
            <person name="Johnson D.L."/>
            <person name="Bohlmann J."/>
            <person name="van Vuuren H.J."/>
            <person name="Jones S.J."/>
            <person name="Pretorius I.S."/>
            <person name="Schmidt S.A."/>
            <person name="Borneman A.R."/>
        </authorList>
    </citation>
    <scope>NUCLEOTIDE SEQUENCE [LARGE SCALE GENOMIC DNA]</scope>
    <source>
        <strain evidence="6">cv. Chardonnay</strain>
        <tissue evidence="5">Leaf</tissue>
    </source>
</reference>
<accession>A0A438GZ70</accession>